<dbReference type="RefSeq" id="WP_043116139.1">
    <property type="nucleotide sequence ID" value="NZ_JRAA01000001.1"/>
</dbReference>
<dbReference type="EC" id="2.5.1.3" evidence="9"/>
<dbReference type="NCBIfam" id="TIGR00693">
    <property type="entry name" value="thiE"/>
    <property type="match status" value="1"/>
</dbReference>
<evidence type="ECO:0000313" key="14">
    <source>
        <dbReference type="EMBL" id="OOY35541.1"/>
    </source>
</evidence>
<evidence type="ECO:0000256" key="9">
    <source>
        <dbReference type="HAMAP-Rule" id="MF_00097"/>
    </source>
</evidence>
<dbReference type="PANTHER" id="PTHR20857:SF15">
    <property type="entry name" value="THIAMINE-PHOSPHATE SYNTHASE"/>
    <property type="match status" value="1"/>
</dbReference>
<evidence type="ECO:0000256" key="1">
    <source>
        <dbReference type="ARBA" id="ARBA00005165"/>
    </source>
</evidence>
<evidence type="ECO:0000256" key="4">
    <source>
        <dbReference type="ARBA" id="ARBA00022842"/>
    </source>
</evidence>
<evidence type="ECO:0000256" key="7">
    <source>
        <dbReference type="ARBA" id="ARBA00047851"/>
    </source>
</evidence>
<dbReference type="InterPro" id="IPR034291">
    <property type="entry name" value="TMP_synthase"/>
</dbReference>
<comment type="caution">
    <text evidence="9">Lacks conserved residue(s) required for the propagation of feature annotation.</text>
</comment>
<keyword evidence="4 9" id="KW-0460">Magnesium</keyword>
<dbReference type="HAMAP" id="MF_00097">
    <property type="entry name" value="TMP_synthase"/>
    <property type="match status" value="1"/>
</dbReference>
<dbReference type="PATRIC" id="fig|2340.3.peg.885"/>
<evidence type="ECO:0000313" key="16">
    <source>
        <dbReference type="Proteomes" id="UP000190962"/>
    </source>
</evidence>
<evidence type="ECO:0000259" key="12">
    <source>
        <dbReference type="Pfam" id="PF02581"/>
    </source>
</evidence>
<dbReference type="eggNOG" id="COG0352">
    <property type="taxonomic scope" value="Bacteria"/>
</dbReference>
<evidence type="ECO:0000313" key="13">
    <source>
        <dbReference type="EMBL" id="KHF26373.1"/>
    </source>
</evidence>
<feature type="binding site" evidence="9">
    <location>
        <position position="67"/>
    </location>
    <ligand>
        <name>4-amino-2-methyl-5-(diphosphooxymethyl)pyrimidine</name>
        <dbReference type="ChEBI" id="CHEBI:57841"/>
    </ligand>
</feature>
<accession>A0A0B0H8A2</accession>
<dbReference type="UniPathway" id="UPA00060">
    <property type="reaction ID" value="UER00141"/>
</dbReference>
<dbReference type="EMBL" id="MPNX01000004">
    <property type="protein sequence ID" value="OOY35541.1"/>
    <property type="molecule type" value="Genomic_DNA"/>
</dbReference>
<comment type="catalytic activity">
    <reaction evidence="8 9 10">
        <text>2-[(2R,5Z)-2-carboxy-4-methylthiazol-5(2H)-ylidene]ethyl phosphate + 4-amino-2-methyl-5-(diphosphooxymethyl)pyrimidine + 2 H(+) = thiamine phosphate + CO2 + diphosphate</text>
        <dbReference type="Rhea" id="RHEA:47844"/>
        <dbReference type="ChEBI" id="CHEBI:15378"/>
        <dbReference type="ChEBI" id="CHEBI:16526"/>
        <dbReference type="ChEBI" id="CHEBI:33019"/>
        <dbReference type="ChEBI" id="CHEBI:37575"/>
        <dbReference type="ChEBI" id="CHEBI:57841"/>
        <dbReference type="ChEBI" id="CHEBI:62899"/>
        <dbReference type="EC" id="2.5.1.3"/>
    </reaction>
</comment>
<dbReference type="Pfam" id="PF02581">
    <property type="entry name" value="TMP-TENI"/>
    <property type="match status" value="1"/>
</dbReference>
<organism evidence="13 15">
    <name type="scientific">Solemya velum gill symbiont</name>
    <dbReference type="NCBI Taxonomy" id="2340"/>
    <lineage>
        <taxon>Bacteria</taxon>
        <taxon>Pseudomonadati</taxon>
        <taxon>Pseudomonadota</taxon>
        <taxon>Gammaproteobacteria</taxon>
        <taxon>sulfur-oxidizing symbionts</taxon>
    </lineage>
</organism>
<comment type="caution">
    <text evidence="13">The sequence shown here is derived from an EMBL/GenBank/DDBJ whole genome shotgun (WGS) entry which is preliminary data.</text>
</comment>
<dbReference type="GO" id="GO:0005737">
    <property type="term" value="C:cytoplasm"/>
    <property type="evidence" value="ECO:0007669"/>
    <property type="project" value="TreeGrafter"/>
</dbReference>
<comment type="cofactor">
    <cofactor evidence="9">
        <name>Mg(2+)</name>
        <dbReference type="ChEBI" id="CHEBI:18420"/>
    </cofactor>
    <text evidence="9">Binds 1 Mg(2+) ion per subunit.</text>
</comment>
<keyword evidence="15" id="KW-1185">Reference proteome</keyword>
<dbReference type="InterPro" id="IPR036206">
    <property type="entry name" value="ThiamineP_synth_sf"/>
</dbReference>
<comment type="function">
    <text evidence="9">Condenses 4-methyl-5-(beta-hydroxyethyl)thiazole monophosphate (THZ-P) and 2-methyl-4-amino-5-hydroxymethyl pyrimidine pyrophosphate (HMP-PP) to form thiamine monophosphate (TMP).</text>
</comment>
<dbReference type="SUPFAM" id="SSF51391">
    <property type="entry name" value="Thiamin phosphate synthase"/>
    <property type="match status" value="1"/>
</dbReference>
<evidence type="ECO:0000256" key="2">
    <source>
        <dbReference type="ARBA" id="ARBA00022679"/>
    </source>
</evidence>
<dbReference type="AlphaFoldDB" id="A0A0B0H8A2"/>
<comment type="catalytic activity">
    <reaction evidence="7 9 10">
        <text>2-(2-carboxy-4-methylthiazol-5-yl)ethyl phosphate + 4-amino-2-methyl-5-(diphosphooxymethyl)pyrimidine + 2 H(+) = thiamine phosphate + CO2 + diphosphate</text>
        <dbReference type="Rhea" id="RHEA:47848"/>
        <dbReference type="ChEBI" id="CHEBI:15378"/>
        <dbReference type="ChEBI" id="CHEBI:16526"/>
        <dbReference type="ChEBI" id="CHEBI:33019"/>
        <dbReference type="ChEBI" id="CHEBI:37575"/>
        <dbReference type="ChEBI" id="CHEBI:57841"/>
        <dbReference type="ChEBI" id="CHEBI:62890"/>
        <dbReference type="EC" id="2.5.1.3"/>
    </reaction>
</comment>
<evidence type="ECO:0000256" key="10">
    <source>
        <dbReference type="RuleBase" id="RU003826"/>
    </source>
</evidence>
<gene>
    <name evidence="9" type="primary">thiE</name>
    <name evidence="14" type="ORF">BOV88_04690</name>
    <name evidence="13" type="ORF">JV46_16560</name>
</gene>
<feature type="binding site" evidence="9">
    <location>
        <position position="106"/>
    </location>
    <ligand>
        <name>4-amino-2-methyl-5-(diphosphooxymethyl)pyrimidine</name>
        <dbReference type="ChEBI" id="CHEBI:57841"/>
    </ligand>
</feature>
<dbReference type="GO" id="GO:0004789">
    <property type="term" value="F:thiamine-phosphate diphosphorylase activity"/>
    <property type="evidence" value="ECO:0007669"/>
    <property type="project" value="UniProtKB-UniRule"/>
</dbReference>
<dbReference type="PANTHER" id="PTHR20857">
    <property type="entry name" value="THIAMINE-PHOSPHATE PYROPHOSPHORYLASE"/>
    <property type="match status" value="1"/>
</dbReference>
<protein>
    <recommendedName>
        <fullName evidence="9">Thiamine-phosphate synthase</fullName>
        <shortName evidence="9">TP synthase</shortName>
        <shortName evidence="9">TPS</shortName>
        <ecNumber evidence="9">2.5.1.3</ecNumber>
    </recommendedName>
    <alternativeName>
        <fullName evidence="9">Thiamine-phosphate pyrophosphorylase</fullName>
        <shortName evidence="9">TMP pyrophosphorylase</shortName>
        <shortName evidence="9">TMP-PPase</shortName>
    </alternativeName>
</protein>
<dbReference type="EMBL" id="JRAA01000001">
    <property type="protein sequence ID" value="KHF26373.1"/>
    <property type="molecule type" value="Genomic_DNA"/>
</dbReference>
<dbReference type="GO" id="GO:0000287">
    <property type="term" value="F:magnesium ion binding"/>
    <property type="evidence" value="ECO:0007669"/>
    <property type="project" value="UniProtKB-UniRule"/>
</dbReference>
<dbReference type="GO" id="GO:0009228">
    <property type="term" value="P:thiamine biosynthetic process"/>
    <property type="evidence" value="ECO:0007669"/>
    <property type="project" value="UniProtKB-KW"/>
</dbReference>
<feature type="domain" description="Thiamine phosphate synthase/TenI" evidence="12">
    <location>
        <begin position="7"/>
        <end position="186"/>
    </location>
</feature>
<reference evidence="13 15" key="1">
    <citation type="journal article" date="2014" name="BMC Genomics">
        <title>The genome of the intracellular bacterium of the coastal bivalve, Solemya velum: a blueprint for thriving in and out of symbiosis.</title>
        <authorList>
            <person name="Dmytrenko O."/>
            <person name="Russell S.L."/>
            <person name="Loo W.T."/>
            <person name="Fontanez K.M."/>
            <person name="Liao L."/>
            <person name="Roeselers G."/>
            <person name="Sharma R."/>
            <person name="Stewart F.J."/>
            <person name="Newton I.L."/>
            <person name="Woyke T."/>
            <person name="Wu D."/>
            <person name="Lang J.M."/>
            <person name="Eisen J.A."/>
            <person name="Cavanaugh C.M."/>
        </authorList>
    </citation>
    <scope>NUCLEOTIDE SEQUENCE [LARGE SCALE GENOMIC DNA]</scope>
    <source>
        <strain evidence="13 15">WH</strain>
    </source>
</reference>
<dbReference type="InterPro" id="IPR013785">
    <property type="entry name" value="Aldolase_TIM"/>
</dbReference>
<evidence type="ECO:0000256" key="5">
    <source>
        <dbReference type="ARBA" id="ARBA00022977"/>
    </source>
</evidence>
<reference evidence="14 16" key="2">
    <citation type="submission" date="2016-11" db="EMBL/GenBank/DDBJ databases">
        <title>Mixed transmission modes and dynamic genome evolution in an obligate animal-bacterial symbiosis.</title>
        <authorList>
            <person name="Russell S.L."/>
            <person name="Corbett-Detig R.B."/>
            <person name="Cavanaugh C.M."/>
        </authorList>
    </citation>
    <scope>NUCLEOTIDE SEQUENCE [LARGE SCALE GENOMIC DNA]</scope>
    <source>
        <strain evidence="14">MA-KB16</strain>
    </source>
</reference>
<sequence>MEIRRGLYVITDPGLSQDLFYDVEAALLGGATVVQYRNKRADRDNALTELELLRPLCHSAEALLLVNDDVELARESGADGVHLGRDDIPYEEARELLGDEAIIGISCYNNLECALEMEARGASYVAFGRFFPSQTKPQAAKAEIELLRSAKQHLEVPVVAIGGITAQNGATLIEAGADLLAVIHGVFGQDDVRRASESFSALFSESFK</sequence>
<keyword evidence="2 9" id="KW-0808">Transferase</keyword>
<dbReference type="CDD" id="cd00564">
    <property type="entry name" value="TMP_TenI"/>
    <property type="match status" value="1"/>
</dbReference>
<comment type="pathway">
    <text evidence="1 9 11">Cofactor biosynthesis; thiamine diphosphate biosynthesis; thiamine phosphate from 4-amino-2-methyl-5-diphosphomethylpyrimidine and 4-methyl-5-(2-phosphoethyl)-thiazole: step 1/1.</text>
</comment>
<dbReference type="Proteomes" id="UP000030856">
    <property type="component" value="Unassembled WGS sequence"/>
</dbReference>
<comment type="catalytic activity">
    <reaction evidence="6 9 10">
        <text>4-methyl-5-(2-phosphooxyethyl)-thiazole + 4-amino-2-methyl-5-(diphosphooxymethyl)pyrimidine + H(+) = thiamine phosphate + diphosphate</text>
        <dbReference type="Rhea" id="RHEA:22328"/>
        <dbReference type="ChEBI" id="CHEBI:15378"/>
        <dbReference type="ChEBI" id="CHEBI:33019"/>
        <dbReference type="ChEBI" id="CHEBI:37575"/>
        <dbReference type="ChEBI" id="CHEBI:57841"/>
        <dbReference type="ChEBI" id="CHEBI:58296"/>
        <dbReference type="EC" id="2.5.1.3"/>
    </reaction>
</comment>
<feature type="binding site" evidence="9">
    <location>
        <position position="87"/>
    </location>
    <ligand>
        <name>Mg(2+)</name>
        <dbReference type="ChEBI" id="CHEBI:18420"/>
    </ligand>
</feature>
<dbReference type="OrthoDB" id="9789949at2"/>
<dbReference type="STRING" id="2340.JV46_16560"/>
<keyword evidence="5 9" id="KW-0784">Thiamine biosynthesis</keyword>
<dbReference type="Gene3D" id="3.20.20.70">
    <property type="entry name" value="Aldolase class I"/>
    <property type="match status" value="1"/>
</dbReference>
<feature type="binding site" evidence="9">
    <location>
        <position position="68"/>
    </location>
    <ligand>
        <name>Mg(2+)</name>
        <dbReference type="ChEBI" id="CHEBI:18420"/>
    </ligand>
</feature>
<feature type="binding site" evidence="9">
    <location>
        <begin position="35"/>
        <end position="39"/>
    </location>
    <ligand>
        <name>4-amino-2-methyl-5-(diphosphooxymethyl)pyrimidine</name>
        <dbReference type="ChEBI" id="CHEBI:57841"/>
    </ligand>
</feature>
<dbReference type="Proteomes" id="UP000190962">
    <property type="component" value="Unassembled WGS sequence"/>
</dbReference>
<evidence type="ECO:0000256" key="3">
    <source>
        <dbReference type="ARBA" id="ARBA00022723"/>
    </source>
</evidence>
<comment type="similarity">
    <text evidence="9 10">Belongs to the thiamine-phosphate synthase family.</text>
</comment>
<dbReference type="InterPro" id="IPR022998">
    <property type="entry name" value="ThiamineP_synth_TenI"/>
</dbReference>
<keyword evidence="3 9" id="KW-0479">Metal-binding</keyword>
<feature type="binding site" evidence="9">
    <location>
        <position position="163"/>
    </location>
    <ligand>
        <name>2-[(2R,5Z)-2-carboxy-4-methylthiazol-5(2H)-ylidene]ethyl phosphate</name>
        <dbReference type="ChEBI" id="CHEBI:62899"/>
    </ligand>
</feature>
<evidence type="ECO:0000313" key="15">
    <source>
        <dbReference type="Proteomes" id="UP000030856"/>
    </source>
</evidence>
<evidence type="ECO:0000256" key="11">
    <source>
        <dbReference type="RuleBase" id="RU004253"/>
    </source>
</evidence>
<feature type="binding site" evidence="9">
    <location>
        <begin position="133"/>
        <end position="135"/>
    </location>
    <ligand>
        <name>2-[(2R,5Z)-2-carboxy-4-methylthiazol-5(2H)-ylidene]ethyl phosphate</name>
        <dbReference type="ChEBI" id="CHEBI:62899"/>
    </ligand>
</feature>
<proteinExistence type="inferred from homology"/>
<evidence type="ECO:0000256" key="6">
    <source>
        <dbReference type="ARBA" id="ARBA00047334"/>
    </source>
</evidence>
<feature type="binding site" evidence="9">
    <location>
        <position position="136"/>
    </location>
    <ligand>
        <name>4-amino-2-methyl-5-(diphosphooxymethyl)pyrimidine</name>
        <dbReference type="ChEBI" id="CHEBI:57841"/>
    </ligand>
</feature>
<name>A0A0B0H8A2_SOVGS</name>
<dbReference type="GeneID" id="86992039"/>
<evidence type="ECO:0000256" key="8">
    <source>
        <dbReference type="ARBA" id="ARBA00047883"/>
    </source>
</evidence>
<dbReference type="GO" id="GO:0009229">
    <property type="term" value="P:thiamine diphosphate biosynthetic process"/>
    <property type="evidence" value="ECO:0007669"/>
    <property type="project" value="UniProtKB-UniRule"/>
</dbReference>